<evidence type="ECO:0000256" key="9">
    <source>
        <dbReference type="ARBA" id="ARBA00023288"/>
    </source>
</evidence>
<evidence type="ECO:0000259" key="12">
    <source>
        <dbReference type="Pfam" id="PF07995"/>
    </source>
</evidence>
<keyword evidence="3" id="KW-1003">Cell membrane</keyword>
<dbReference type="GO" id="GO:0016491">
    <property type="term" value="F:oxidoreductase activity"/>
    <property type="evidence" value="ECO:0007669"/>
    <property type="project" value="UniProtKB-KW"/>
</dbReference>
<evidence type="ECO:0000256" key="11">
    <source>
        <dbReference type="SAM" id="SignalP"/>
    </source>
</evidence>
<evidence type="ECO:0000313" key="14">
    <source>
        <dbReference type="Proteomes" id="UP000663760"/>
    </source>
</evidence>
<dbReference type="InterPro" id="IPR012938">
    <property type="entry name" value="Glc/Sorbosone_DH"/>
</dbReference>
<evidence type="ECO:0000256" key="4">
    <source>
        <dbReference type="ARBA" id="ARBA00022729"/>
    </source>
</evidence>
<dbReference type="InterPro" id="IPR011041">
    <property type="entry name" value="Quinoprot_gluc/sorb_DH_b-prop"/>
</dbReference>
<dbReference type="EMBL" id="LR746267">
    <property type="protein sequence ID" value="CAA7395324.1"/>
    <property type="molecule type" value="Genomic_DNA"/>
</dbReference>
<name>A0A7I8KDL8_SPIIN</name>
<dbReference type="Gene3D" id="2.120.10.30">
    <property type="entry name" value="TolB, C-terminal domain"/>
    <property type="match status" value="1"/>
</dbReference>
<evidence type="ECO:0000256" key="5">
    <source>
        <dbReference type="ARBA" id="ARBA00022891"/>
    </source>
</evidence>
<keyword evidence="6" id="KW-0560">Oxidoreductase</keyword>
<dbReference type="InterPro" id="IPR011042">
    <property type="entry name" value="6-blade_b-propeller_TolB-like"/>
</dbReference>
<comment type="subcellular location">
    <subcellularLocation>
        <location evidence="2">Cell membrane</location>
        <topology evidence="2">Lipid-anchor</topology>
    </subcellularLocation>
</comment>
<evidence type="ECO:0000256" key="3">
    <source>
        <dbReference type="ARBA" id="ARBA00022475"/>
    </source>
</evidence>
<feature type="signal peptide" evidence="11">
    <location>
        <begin position="1"/>
        <end position="21"/>
    </location>
</feature>
<dbReference type="Pfam" id="PF07995">
    <property type="entry name" value="GSDH"/>
    <property type="match status" value="1"/>
</dbReference>
<keyword evidence="7" id="KW-0472">Membrane</keyword>
<gene>
    <name evidence="13" type="ORF">SI8410_04005985</name>
</gene>
<evidence type="ECO:0000256" key="7">
    <source>
        <dbReference type="ARBA" id="ARBA00023136"/>
    </source>
</evidence>
<keyword evidence="5" id="KW-0634">PQQ</keyword>
<keyword evidence="14" id="KW-1185">Reference proteome</keyword>
<dbReference type="PANTHER" id="PTHR19328:SF13">
    <property type="entry name" value="HIPL1 PROTEIN"/>
    <property type="match status" value="1"/>
</dbReference>
<comment type="cofactor">
    <cofactor evidence="1">
        <name>pyrroloquinoline quinone</name>
        <dbReference type="ChEBI" id="CHEBI:58442"/>
    </cofactor>
</comment>
<keyword evidence="9" id="KW-0449">Lipoprotein</keyword>
<proteinExistence type="inferred from homology"/>
<sequence>MIRVLLLLLFSAIPLLPSSSGLPLCADSRAPITINASLPFCNYTGRSCCNATDDASWRKQYESMNISGTPCDSIVKSILCAKCDPFASKIFPSTSIVRTVPTLCNTSAPVSSLSVGASKAFCEQVWDACKDVSIKNSPFGTSAVLSEKWQSEKDFCQALGGSYGNDSVCFDGKPVSFNNTPSSPGPEGVCLERLWGDPFINIVPHPDGSNRVFVSNQEGKIFLATVPEQGFNGTLGINTENPFLDISGLVHYDSEFGLLGIAFHPNFVANGRFFVSYNCDRTQSTSCYGRCSCNTDVQCVPSNLGSEGTSQPCQYQSIIAEYTANSSSSTPSMAATANPNEVRRIFSMGLPFTSHHAGQILFGPTDGYLYFMMGDGGSIGDPWNFAQNKKSFLGKILRLNVDVMPSGKEMSALGSWGNYSIPIDNPYLASNESRPEIWALGFRNPWRCSFDSQRPSYFFCGDVGQNSYEEVDLVTKGGNYGWRVYEGPYLYNPGSTPGGNTTPSSINALLPVMGYKHSEVNANTDSASITGGYVDRSMTDPCLYGRYLYADLYANSIWVGLETPTNSGNYTTTSIPFNCAADSPISCASTDSSGLASIGVIFSFGEDNGKDIYVLAKNGLHRVVRPSRCGYKCPTEITPRVGNSPSPQSSASPGRGTPAMAAVLVCLSLLLLLGL</sequence>
<dbReference type="GO" id="GO:0005886">
    <property type="term" value="C:plasma membrane"/>
    <property type="evidence" value="ECO:0007669"/>
    <property type="project" value="UniProtKB-SubCell"/>
</dbReference>
<feature type="domain" description="Glucose/Sorbosone dehydrogenase" evidence="12">
    <location>
        <begin position="211"/>
        <end position="502"/>
    </location>
</feature>
<dbReference type="FunFam" id="2.120.10.30:FF:000067">
    <property type="entry name" value="HHIP-like 1"/>
    <property type="match status" value="1"/>
</dbReference>
<organism evidence="13 14">
    <name type="scientific">Spirodela intermedia</name>
    <name type="common">Intermediate duckweed</name>
    <dbReference type="NCBI Taxonomy" id="51605"/>
    <lineage>
        <taxon>Eukaryota</taxon>
        <taxon>Viridiplantae</taxon>
        <taxon>Streptophyta</taxon>
        <taxon>Embryophyta</taxon>
        <taxon>Tracheophyta</taxon>
        <taxon>Spermatophyta</taxon>
        <taxon>Magnoliopsida</taxon>
        <taxon>Liliopsida</taxon>
        <taxon>Araceae</taxon>
        <taxon>Lemnoideae</taxon>
        <taxon>Spirodela</taxon>
    </lineage>
</organism>
<dbReference type="OrthoDB" id="10266706at2759"/>
<feature type="chain" id="PRO_5029490876" description="Glucose/Sorbosone dehydrogenase domain-containing protein" evidence="11">
    <location>
        <begin position="22"/>
        <end position="675"/>
    </location>
</feature>
<reference evidence="13" key="1">
    <citation type="submission" date="2020-02" db="EMBL/GenBank/DDBJ databases">
        <authorList>
            <person name="Scholz U."/>
            <person name="Mascher M."/>
            <person name="Fiebig A."/>
        </authorList>
    </citation>
    <scope>NUCLEOTIDE SEQUENCE</scope>
</reference>
<evidence type="ECO:0000256" key="1">
    <source>
        <dbReference type="ARBA" id="ARBA00001931"/>
    </source>
</evidence>
<dbReference type="AlphaFoldDB" id="A0A7I8KDL8"/>
<evidence type="ECO:0000313" key="13">
    <source>
        <dbReference type="EMBL" id="CAA7395324.1"/>
    </source>
</evidence>
<dbReference type="Proteomes" id="UP000663760">
    <property type="component" value="Chromosome 4"/>
</dbReference>
<evidence type="ECO:0000256" key="2">
    <source>
        <dbReference type="ARBA" id="ARBA00004193"/>
    </source>
</evidence>
<evidence type="ECO:0000256" key="8">
    <source>
        <dbReference type="ARBA" id="ARBA00023180"/>
    </source>
</evidence>
<dbReference type="PANTHER" id="PTHR19328">
    <property type="entry name" value="HEDGEHOG-INTERACTING PROTEIN"/>
    <property type="match status" value="1"/>
</dbReference>
<comment type="similarity">
    <text evidence="10">Belongs to the PQQ oxidoreductase GdhB family.</text>
</comment>
<evidence type="ECO:0000256" key="6">
    <source>
        <dbReference type="ARBA" id="ARBA00023002"/>
    </source>
</evidence>
<dbReference type="SUPFAM" id="SSF50952">
    <property type="entry name" value="Soluble quinoprotein glucose dehydrogenase"/>
    <property type="match status" value="1"/>
</dbReference>
<evidence type="ECO:0000256" key="10">
    <source>
        <dbReference type="ARBA" id="ARBA00061483"/>
    </source>
</evidence>
<keyword evidence="4 11" id="KW-0732">Signal</keyword>
<accession>A0A7I8KDL8</accession>
<keyword evidence="8" id="KW-0325">Glycoprotein</keyword>
<protein>
    <recommendedName>
        <fullName evidence="12">Glucose/Sorbosone dehydrogenase domain-containing protein</fullName>
    </recommendedName>
</protein>